<dbReference type="PANTHER" id="PTHR31121:SF2">
    <property type="entry name" value="MANNOSYLTRANSFERASE KTR5-RELATED"/>
    <property type="match status" value="1"/>
</dbReference>
<keyword evidence="4" id="KW-1133">Transmembrane helix</keyword>
<keyword evidence="4" id="KW-0812">Transmembrane</keyword>
<sequence>MPITLPFSSMRWAVVARVTAMLVLICLFPLVWDLASWTIHGGKLRLNPMRHILQTETPQPIAISKNSSLAVHTDPAKRAKAAIVVLARNTDLDGVVRSMQRMEARFNKRFQYPYVFLNEVTFDEDFRAATSEVTQARTMYGLIPQDQWSLPDWLSEAEFQQAKDRMRDAGVLYADKSSYHYMCRFYSGFFHLHPLLSEFDYYWRMEPDVHYYCDLDYDPFVFMEERGIQYGFVITVLELKSTIPTLWNTTRAFMAENPAILPQENLLDFVTADAGSDYNLCHFWSNFEIGNLNFLRSKQYAAYFKHLDQANGFFMERWGDAPVHSLAAAMFLNKSQVHHFSDIGYRHNSFTHCPARMRTNCACDAMQSVQFHTPSFGICHKRWSDFMEQPPHAKRLHKRV</sequence>
<keyword evidence="4" id="KW-0472">Membrane</keyword>
<dbReference type="GO" id="GO:0006487">
    <property type="term" value="P:protein N-linked glycosylation"/>
    <property type="evidence" value="ECO:0007669"/>
    <property type="project" value="TreeGrafter"/>
</dbReference>
<dbReference type="Pfam" id="PF01793">
    <property type="entry name" value="Glyco_transf_15"/>
    <property type="match status" value="1"/>
</dbReference>
<organism evidence="5 6">
    <name type="scientific">Apatococcus lobatus</name>
    <dbReference type="NCBI Taxonomy" id="904363"/>
    <lineage>
        <taxon>Eukaryota</taxon>
        <taxon>Viridiplantae</taxon>
        <taxon>Chlorophyta</taxon>
        <taxon>core chlorophytes</taxon>
        <taxon>Trebouxiophyceae</taxon>
        <taxon>Chlorellales</taxon>
        <taxon>Chlorellaceae</taxon>
        <taxon>Apatococcus</taxon>
    </lineage>
</organism>
<keyword evidence="2" id="KW-0808">Transferase</keyword>
<feature type="transmembrane region" description="Helical" evidence="4">
    <location>
        <begin position="12"/>
        <end position="32"/>
    </location>
</feature>
<reference evidence="5 6" key="1">
    <citation type="journal article" date="2024" name="Nat. Commun.">
        <title>Phylogenomics reveals the evolutionary origins of lichenization in chlorophyte algae.</title>
        <authorList>
            <person name="Puginier C."/>
            <person name="Libourel C."/>
            <person name="Otte J."/>
            <person name="Skaloud P."/>
            <person name="Haon M."/>
            <person name="Grisel S."/>
            <person name="Petersen M."/>
            <person name="Berrin J.G."/>
            <person name="Delaux P.M."/>
            <person name="Dal Grande F."/>
            <person name="Keller J."/>
        </authorList>
    </citation>
    <scope>NUCLEOTIDE SEQUENCE [LARGE SCALE GENOMIC DNA]</scope>
    <source>
        <strain evidence="5 6">SAG 2145</strain>
    </source>
</reference>
<proteinExistence type="inferred from homology"/>
<name>A0AAW1R322_9CHLO</name>
<comment type="caution">
    <text evidence="5">The sequence shown here is derived from an EMBL/GenBank/DDBJ whole genome shotgun (WGS) entry which is preliminary data.</text>
</comment>
<evidence type="ECO:0000313" key="6">
    <source>
        <dbReference type="Proteomes" id="UP001438707"/>
    </source>
</evidence>
<evidence type="ECO:0000256" key="1">
    <source>
        <dbReference type="ARBA" id="ARBA00007677"/>
    </source>
</evidence>
<dbReference type="GO" id="GO:0005794">
    <property type="term" value="C:Golgi apparatus"/>
    <property type="evidence" value="ECO:0007669"/>
    <property type="project" value="TreeGrafter"/>
</dbReference>
<dbReference type="SUPFAM" id="SSF53448">
    <property type="entry name" value="Nucleotide-diphospho-sugar transferases"/>
    <property type="match status" value="1"/>
</dbReference>
<dbReference type="GO" id="GO:0000026">
    <property type="term" value="F:alpha-1,2-mannosyltransferase activity"/>
    <property type="evidence" value="ECO:0007669"/>
    <property type="project" value="TreeGrafter"/>
</dbReference>
<gene>
    <name evidence="5" type="ORF">WJX74_000981</name>
</gene>
<keyword evidence="6" id="KW-1185">Reference proteome</keyword>
<evidence type="ECO:0000313" key="5">
    <source>
        <dbReference type="EMBL" id="KAK9828151.1"/>
    </source>
</evidence>
<evidence type="ECO:0000256" key="2">
    <source>
        <dbReference type="ARBA" id="ARBA00022679"/>
    </source>
</evidence>
<dbReference type="EMBL" id="JALJOS010000016">
    <property type="protein sequence ID" value="KAK9828151.1"/>
    <property type="molecule type" value="Genomic_DNA"/>
</dbReference>
<dbReference type="InterPro" id="IPR002685">
    <property type="entry name" value="Glyco_trans_15"/>
</dbReference>
<comment type="similarity">
    <text evidence="1">Belongs to the glycosyltransferase 15 family.</text>
</comment>
<dbReference type="AlphaFoldDB" id="A0AAW1R322"/>
<dbReference type="PANTHER" id="PTHR31121">
    <property type="entry name" value="ALPHA-1,2 MANNOSYLTRANSFERASE KTR1"/>
    <property type="match status" value="1"/>
</dbReference>
<protein>
    <submittedName>
        <fullName evidence="5">Uncharacterized protein</fullName>
    </submittedName>
</protein>
<accession>A0AAW1R322</accession>
<feature type="active site" description="Nucleophile" evidence="3">
    <location>
        <position position="288"/>
    </location>
</feature>
<dbReference type="GO" id="GO:0016020">
    <property type="term" value="C:membrane"/>
    <property type="evidence" value="ECO:0007669"/>
    <property type="project" value="InterPro"/>
</dbReference>
<dbReference type="GO" id="GO:0000032">
    <property type="term" value="P:cell wall mannoprotein biosynthetic process"/>
    <property type="evidence" value="ECO:0007669"/>
    <property type="project" value="TreeGrafter"/>
</dbReference>
<evidence type="ECO:0000256" key="4">
    <source>
        <dbReference type="SAM" id="Phobius"/>
    </source>
</evidence>
<dbReference type="InterPro" id="IPR029044">
    <property type="entry name" value="Nucleotide-diphossugar_trans"/>
</dbReference>
<dbReference type="FunFam" id="3.90.550.10:FF:000051">
    <property type="entry name" value="Alpha-1,2-mannosyltransferase (Ktr4)"/>
    <property type="match status" value="1"/>
</dbReference>
<dbReference type="PIRSF" id="PIRSF018153">
    <property type="entry name" value="Glyco_trans_15"/>
    <property type="match status" value="1"/>
</dbReference>
<dbReference type="Gene3D" id="3.90.550.10">
    <property type="entry name" value="Spore Coat Polysaccharide Biosynthesis Protein SpsA, Chain A"/>
    <property type="match status" value="1"/>
</dbReference>
<evidence type="ECO:0000256" key="3">
    <source>
        <dbReference type="PIRSR" id="PIRSR018153-1"/>
    </source>
</evidence>
<dbReference type="Proteomes" id="UP001438707">
    <property type="component" value="Unassembled WGS sequence"/>
</dbReference>